<dbReference type="EMBL" id="CP015243">
    <property type="protein sequence ID" value="ANF58366.1"/>
    <property type="molecule type" value="Genomic_DNA"/>
</dbReference>
<dbReference type="Proteomes" id="UP000077875">
    <property type="component" value="Chromosome"/>
</dbReference>
<evidence type="ECO:0000256" key="5">
    <source>
        <dbReference type="ARBA" id="ARBA00023143"/>
    </source>
</evidence>
<dbReference type="InterPro" id="IPR001029">
    <property type="entry name" value="Flagellin_N"/>
</dbReference>
<feature type="region of interest" description="Disordered" evidence="6">
    <location>
        <begin position="132"/>
        <end position="155"/>
    </location>
</feature>
<name>A0A172YGX4_9GAMM</name>
<dbReference type="KEGG" id="haa:A5892_13540"/>
<comment type="subcellular location">
    <subcellularLocation>
        <location evidence="1">Bacterial flagellum</location>
    </subcellularLocation>
    <subcellularLocation>
        <location evidence="2">Secreted</location>
    </subcellularLocation>
</comment>
<proteinExistence type="inferred from homology"/>
<gene>
    <name evidence="8" type="ORF">A5892_13540</name>
</gene>
<evidence type="ECO:0000313" key="9">
    <source>
        <dbReference type="Proteomes" id="UP000077875"/>
    </source>
</evidence>
<evidence type="ECO:0000313" key="8">
    <source>
        <dbReference type="EMBL" id="ANF58366.1"/>
    </source>
</evidence>
<evidence type="ECO:0000256" key="4">
    <source>
        <dbReference type="ARBA" id="ARBA00022525"/>
    </source>
</evidence>
<evidence type="ECO:0000256" key="1">
    <source>
        <dbReference type="ARBA" id="ARBA00004365"/>
    </source>
</evidence>
<evidence type="ECO:0000256" key="2">
    <source>
        <dbReference type="ARBA" id="ARBA00004613"/>
    </source>
</evidence>
<evidence type="ECO:0000256" key="3">
    <source>
        <dbReference type="ARBA" id="ARBA00005709"/>
    </source>
</evidence>
<dbReference type="GO" id="GO:0009288">
    <property type="term" value="C:bacterial-type flagellum"/>
    <property type="evidence" value="ECO:0007669"/>
    <property type="project" value="UniProtKB-SubCell"/>
</dbReference>
<dbReference type="PANTHER" id="PTHR42792:SF1">
    <property type="entry name" value="FLAGELLAR HOOK-ASSOCIATED PROTEIN 3"/>
    <property type="match status" value="1"/>
</dbReference>
<dbReference type="InterPro" id="IPR001492">
    <property type="entry name" value="Flagellin"/>
</dbReference>
<dbReference type="AlphaFoldDB" id="A0A172YGX4"/>
<keyword evidence="5" id="KW-0975">Bacterial flagellum</keyword>
<evidence type="ECO:0000259" key="7">
    <source>
        <dbReference type="Pfam" id="PF00669"/>
    </source>
</evidence>
<dbReference type="Gene3D" id="1.20.1330.10">
    <property type="entry name" value="f41 fragment of flagellin, N-terminal domain"/>
    <property type="match status" value="1"/>
</dbReference>
<accession>A0A172YGX4</accession>
<keyword evidence="4" id="KW-0964">Secreted</keyword>
<protein>
    <recommendedName>
        <fullName evidence="7">Flagellin N-terminal domain-containing protein</fullName>
    </recommendedName>
</protein>
<dbReference type="Pfam" id="PF00669">
    <property type="entry name" value="Flagellin_N"/>
    <property type="match status" value="1"/>
</dbReference>
<comment type="similarity">
    <text evidence="3">Belongs to the bacterial flagellin family.</text>
</comment>
<reference evidence="8 9" key="1">
    <citation type="submission" date="2016-04" db="EMBL/GenBank/DDBJ databases">
        <title>Complete Genome Sequence of Halotalea alkalilenta IHB B 13600.</title>
        <authorList>
            <person name="Swarnkar M.K."/>
            <person name="Sharma A."/>
            <person name="Kaushal K."/>
            <person name="Soni R."/>
            <person name="Rana S."/>
            <person name="Singh A.K."/>
            <person name="Gulati A."/>
        </authorList>
    </citation>
    <scope>NUCLEOTIDE SEQUENCE [LARGE SCALE GENOMIC DNA]</scope>
    <source>
        <strain evidence="8 9">IHB B 13600</strain>
    </source>
</reference>
<feature type="domain" description="Flagellin N-terminal" evidence="7">
    <location>
        <begin position="3"/>
        <end position="140"/>
    </location>
</feature>
<dbReference type="GO" id="GO:0005576">
    <property type="term" value="C:extracellular region"/>
    <property type="evidence" value="ECO:0007669"/>
    <property type="project" value="UniProtKB-SubCell"/>
</dbReference>
<dbReference type="PANTHER" id="PTHR42792">
    <property type="entry name" value="FLAGELLIN"/>
    <property type="match status" value="1"/>
</dbReference>
<keyword evidence="9" id="KW-1185">Reference proteome</keyword>
<dbReference type="RefSeq" id="WP_064123252.1">
    <property type="nucleotide sequence ID" value="NZ_CP015243.1"/>
</dbReference>
<dbReference type="GO" id="GO:0005198">
    <property type="term" value="F:structural molecule activity"/>
    <property type="evidence" value="ECO:0007669"/>
    <property type="project" value="InterPro"/>
</dbReference>
<dbReference type="STRING" id="376489.A5892_13540"/>
<dbReference type="SUPFAM" id="SSF64518">
    <property type="entry name" value="Phase 1 flagellin"/>
    <property type="match status" value="1"/>
</dbReference>
<organism evidence="8 9">
    <name type="scientific">Halotalea alkalilenta</name>
    <dbReference type="NCBI Taxonomy" id="376489"/>
    <lineage>
        <taxon>Bacteria</taxon>
        <taxon>Pseudomonadati</taxon>
        <taxon>Pseudomonadota</taxon>
        <taxon>Gammaproteobacteria</taxon>
        <taxon>Oceanospirillales</taxon>
        <taxon>Halomonadaceae</taxon>
        <taxon>Halotalea</taxon>
    </lineage>
</organism>
<evidence type="ECO:0000256" key="6">
    <source>
        <dbReference type="SAM" id="MobiDB-lite"/>
    </source>
</evidence>
<sequence>MRVSTAGMFQRNIELLQSQQSRDNAALERLATNQRINRPSDDPQGAARVIELTQAQVRSEQYASSRTAATSALMLQESALADLTDTLHSARSLLVQAGSGTLDSATVAGLGEQLSVLVDRIEDTLRTRDADGNYLFSGQQGTADPLGDGANAEPRSYRIDDGLTIDGPVNRDQLMSPAGEDGPDLVEWLREVADGLLAGDVDVISDTALADLDAGLDNVLGIRALGGSRLNQLERLDELSSDRDVSRQDEISGLRDVDYAQALSEAAMTSLALEVAMRSIAQSQQLSMFDLLNG</sequence>